<reference evidence="2" key="1">
    <citation type="submission" date="2023-04" db="EMBL/GenBank/DDBJ databases">
        <title>Phytophthora fragariaefolia NBRC 109709.</title>
        <authorList>
            <person name="Ichikawa N."/>
            <person name="Sato H."/>
            <person name="Tonouchi N."/>
        </authorList>
    </citation>
    <scope>NUCLEOTIDE SEQUENCE</scope>
    <source>
        <strain evidence="2">NBRC 109709</strain>
    </source>
</reference>
<organism evidence="2 3">
    <name type="scientific">Phytophthora fragariaefolia</name>
    <dbReference type="NCBI Taxonomy" id="1490495"/>
    <lineage>
        <taxon>Eukaryota</taxon>
        <taxon>Sar</taxon>
        <taxon>Stramenopiles</taxon>
        <taxon>Oomycota</taxon>
        <taxon>Peronosporomycetes</taxon>
        <taxon>Peronosporales</taxon>
        <taxon>Peronosporaceae</taxon>
        <taxon>Phytophthora</taxon>
    </lineage>
</organism>
<accession>A0A9W7CU11</accession>
<sequence>MLRWRLEIEEFGPELHYVKGENNVVADTLSRLPRADDSDVQQQETLVAVTAMDLTTPSNVNLREIARCQKRDGTATLKSAMTTEINGVELQVDSTTEHWSPHFMALSAQLDGESIYILNIYTPKGPLLREEYFSRLAKIQLPPGVQVYVGGDYNCTQNDLQDRSYAPTAQQHRSQPLEPPALLTQWGLHDSLEAVLPNTTDPSQLQWFHTQHHTHEYSVSGRGLASSRLDRWYVNGQARCRLADTQVDTDGLRSDHKGVAVLIRSPANPFTSRRRSLPSLTTQKNESMNW</sequence>
<feature type="compositionally biased region" description="Polar residues" evidence="1">
    <location>
        <begin position="278"/>
        <end position="290"/>
    </location>
</feature>
<dbReference type="OrthoDB" id="96878at2759"/>
<dbReference type="EMBL" id="BSXT01001098">
    <property type="protein sequence ID" value="GMF38603.1"/>
    <property type="molecule type" value="Genomic_DNA"/>
</dbReference>
<dbReference type="Gene3D" id="3.60.10.10">
    <property type="entry name" value="Endonuclease/exonuclease/phosphatase"/>
    <property type="match status" value="1"/>
</dbReference>
<dbReference type="AlphaFoldDB" id="A0A9W7CU11"/>
<evidence type="ECO:0000313" key="3">
    <source>
        <dbReference type="Proteomes" id="UP001165121"/>
    </source>
</evidence>
<dbReference type="SUPFAM" id="SSF56219">
    <property type="entry name" value="DNase I-like"/>
    <property type="match status" value="1"/>
</dbReference>
<protein>
    <submittedName>
        <fullName evidence="2">Unnamed protein product</fullName>
    </submittedName>
</protein>
<name>A0A9W7CU11_9STRA</name>
<comment type="caution">
    <text evidence="2">The sequence shown here is derived from an EMBL/GenBank/DDBJ whole genome shotgun (WGS) entry which is preliminary data.</text>
</comment>
<keyword evidence="3" id="KW-1185">Reference proteome</keyword>
<evidence type="ECO:0000313" key="2">
    <source>
        <dbReference type="EMBL" id="GMF38603.1"/>
    </source>
</evidence>
<feature type="region of interest" description="Disordered" evidence="1">
    <location>
        <begin position="270"/>
        <end position="290"/>
    </location>
</feature>
<gene>
    <name evidence="2" type="ORF">Pfra01_001118900</name>
</gene>
<proteinExistence type="predicted"/>
<dbReference type="InterPro" id="IPR036691">
    <property type="entry name" value="Endo/exonu/phosph_ase_sf"/>
</dbReference>
<dbReference type="Proteomes" id="UP001165121">
    <property type="component" value="Unassembled WGS sequence"/>
</dbReference>
<evidence type="ECO:0000256" key="1">
    <source>
        <dbReference type="SAM" id="MobiDB-lite"/>
    </source>
</evidence>